<evidence type="ECO:0000313" key="4">
    <source>
        <dbReference type="EMBL" id="NDV38632.1"/>
    </source>
</evidence>
<dbReference type="InterPro" id="IPR016580">
    <property type="entry name" value="HUS1"/>
</dbReference>
<organism evidence="4">
    <name type="scientific">Arcella intermedia</name>
    <dbReference type="NCBI Taxonomy" id="1963864"/>
    <lineage>
        <taxon>Eukaryota</taxon>
        <taxon>Amoebozoa</taxon>
        <taxon>Tubulinea</taxon>
        <taxon>Elardia</taxon>
        <taxon>Arcellinida</taxon>
        <taxon>Sphaerothecina</taxon>
        <taxon>Arcellidae</taxon>
        <taxon>Arcella</taxon>
    </lineage>
</organism>
<evidence type="ECO:0008006" key="5">
    <source>
        <dbReference type="Google" id="ProtNLM"/>
    </source>
</evidence>
<dbReference type="GO" id="GO:0000724">
    <property type="term" value="P:double-strand break repair via homologous recombination"/>
    <property type="evidence" value="ECO:0007669"/>
    <property type="project" value="TreeGrafter"/>
</dbReference>
<dbReference type="PIRSF" id="PIRSF011312">
    <property type="entry name" value="Cell_cycle_HUS1"/>
    <property type="match status" value="1"/>
</dbReference>
<dbReference type="EMBL" id="GIBP01009663">
    <property type="protein sequence ID" value="NDV38632.1"/>
    <property type="molecule type" value="Transcribed_RNA"/>
</dbReference>
<dbReference type="PANTHER" id="PTHR12900:SF0">
    <property type="entry name" value="CHECKPOINT PROTEIN"/>
    <property type="match status" value="1"/>
</dbReference>
<sequence>MMVTQDVPIQPLPIDQFRSFKEPSLPNPDIVIMLPQLKAMRNVIERLKDLDTILTIEANMGGEMILKIQTDMVSIATFYKNLDHPQLDGRITNEGPEVISSAKVDIKKFWKALYSYQVDPTHVICCIVKGTALVLHALLDDLFITYYIPVVA</sequence>
<comment type="subcellular location">
    <subcellularLocation>
        <location evidence="1">Nucleus</location>
    </subcellularLocation>
</comment>
<dbReference type="GO" id="GO:0033314">
    <property type="term" value="P:mitotic DNA replication checkpoint signaling"/>
    <property type="evidence" value="ECO:0007669"/>
    <property type="project" value="TreeGrafter"/>
</dbReference>
<dbReference type="GO" id="GO:0031573">
    <property type="term" value="P:mitotic intra-S DNA damage checkpoint signaling"/>
    <property type="evidence" value="ECO:0007669"/>
    <property type="project" value="TreeGrafter"/>
</dbReference>
<comment type="similarity">
    <text evidence="2">Belongs to the HUS1 family.</text>
</comment>
<evidence type="ECO:0000256" key="1">
    <source>
        <dbReference type="ARBA" id="ARBA00004123"/>
    </source>
</evidence>
<dbReference type="Pfam" id="PF04005">
    <property type="entry name" value="Hus1"/>
    <property type="match status" value="1"/>
</dbReference>
<dbReference type="GO" id="GO:0035861">
    <property type="term" value="C:site of double-strand break"/>
    <property type="evidence" value="ECO:0007669"/>
    <property type="project" value="TreeGrafter"/>
</dbReference>
<reference evidence="4" key="1">
    <citation type="journal article" date="2020" name="J. Eukaryot. Microbiol.">
        <title>De novo Sequencing, Assembly and Annotation of the Transcriptome for the Free-Living Testate Amoeba Arcella intermedia.</title>
        <authorList>
            <person name="Ribeiro G.M."/>
            <person name="Porfirio-Sousa A.L."/>
            <person name="Maurer-Alcala X.X."/>
            <person name="Katz L.A."/>
            <person name="Lahr D.J.G."/>
        </authorList>
    </citation>
    <scope>NUCLEOTIDE SEQUENCE</scope>
</reference>
<protein>
    <recommendedName>
        <fullName evidence="5">Checkpoint protein</fullName>
    </recommendedName>
</protein>
<dbReference type="GO" id="GO:0000723">
    <property type="term" value="P:telomere maintenance"/>
    <property type="evidence" value="ECO:0007669"/>
    <property type="project" value="TreeGrafter"/>
</dbReference>
<dbReference type="GO" id="GO:0006289">
    <property type="term" value="P:nucleotide-excision repair"/>
    <property type="evidence" value="ECO:0007669"/>
    <property type="project" value="TreeGrafter"/>
</dbReference>
<evidence type="ECO:0000256" key="3">
    <source>
        <dbReference type="ARBA" id="ARBA00023242"/>
    </source>
</evidence>
<name>A0A6B2LNG3_9EUKA</name>
<dbReference type="PANTHER" id="PTHR12900">
    <property type="entry name" value="MITOTIC AND DNA DAMAGE CHECKPOINT PROTEIN HUS1"/>
    <property type="match status" value="1"/>
</dbReference>
<keyword evidence="3" id="KW-0539">Nucleus</keyword>
<accession>A0A6B2LNG3</accession>
<dbReference type="GO" id="GO:0044778">
    <property type="term" value="P:meiotic DNA integrity checkpoint signaling"/>
    <property type="evidence" value="ECO:0007669"/>
    <property type="project" value="TreeGrafter"/>
</dbReference>
<dbReference type="GO" id="GO:0030896">
    <property type="term" value="C:checkpoint clamp complex"/>
    <property type="evidence" value="ECO:0007669"/>
    <property type="project" value="InterPro"/>
</dbReference>
<dbReference type="GO" id="GO:0005730">
    <property type="term" value="C:nucleolus"/>
    <property type="evidence" value="ECO:0007669"/>
    <property type="project" value="InterPro"/>
</dbReference>
<evidence type="ECO:0000256" key="2">
    <source>
        <dbReference type="ARBA" id="ARBA00005563"/>
    </source>
</evidence>
<dbReference type="Gene3D" id="3.70.10.10">
    <property type="match status" value="1"/>
</dbReference>
<dbReference type="AlphaFoldDB" id="A0A6B2LNG3"/>
<proteinExistence type="inferred from homology"/>
<dbReference type="InterPro" id="IPR007150">
    <property type="entry name" value="HUS1/Mec3"/>
</dbReference>